<reference evidence="9" key="1">
    <citation type="submission" date="2023-10" db="EMBL/GenBank/DDBJ databases">
        <authorList>
            <person name="Domelevo Entfellner J.-B."/>
        </authorList>
    </citation>
    <scope>NUCLEOTIDE SEQUENCE</scope>
</reference>
<dbReference type="Proteomes" id="UP001189624">
    <property type="component" value="Chromosome 1"/>
</dbReference>
<keyword evidence="4" id="KW-0175">Coiled coil</keyword>
<dbReference type="PANTHER" id="PTHR31499:SF80">
    <property type="entry name" value="HTH MYB-TYPE DOMAIN-CONTAINING PROTEIN"/>
    <property type="match status" value="1"/>
</dbReference>
<name>A0AA86V317_9FABA</name>
<feature type="compositionally biased region" description="Basic and acidic residues" evidence="7">
    <location>
        <begin position="418"/>
        <end position="432"/>
    </location>
</feature>
<feature type="region of interest" description="Disordered" evidence="7">
    <location>
        <begin position="116"/>
        <end position="137"/>
    </location>
</feature>
<dbReference type="AlphaFoldDB" id="A0AA86V317"/>
<dbReference type="InterPro" id="IPR001005">
    <property type="entry name" value="SANT/Myb"/>
</dbReference>
<feature type="compositionally biased region" description="Polar residues" evidence="7">
    <location>
        <begin position="9"/>
        <end position="21"/>
    </location>
</feature>
<comment type="similarity">
    <text evidence="2">Belongs to the MYB-CC family.</text>
</comment>
<feature type="domain" description="HTH myb-type" evidence="8">
    <location>
        <begin position="256"/>
        <end position="315"/>
    </location>
</feature>
<keyword evidence="10" id="KW-1185">Reference proteome</keyword>
<dbReference type="Pfam" id="PF00249">
    <property type="entry name" value="Myb_DNA-binding"/>
    <property type="match status" value="1"/>
</dbReference>
<feature type="region of interest" description="Disordered" evidence="7">
    <location>
        <begin position="215"/>
        <end position="235"/>
    </location>
</feature>
<organism evidence="9 10">
    <name type="scientific">Sphenostylis stenocarpa</name>
    <dbReference type="NCBI Taxonomy" id="92480"/>
    <lineage>
        <taxon>Eukaryota</taxon>
        <taxon>Viridiplantae</taxon>
        <taxon>Streptophyta</taxon>
        <taxon>Embryophyta</taxon>
        <taxon>Tracheophyta</taxon>
        <taxon>Spermatophyta</taxon>
        <taxon>Magnoliopsida</taxon>
        <taxon>eudicotyledons</taxon>
        <taxon>Gunneridae</taxon>
        <taxon>Pentapetalae</taxon>
        <taxon>rosids</taxon>
        <taxon>fabids</taxon>
        <taxon>Fabales</taxon>
        <taxon>Fabaceae</taxon>
        <taxon>Papilionoideae</taxon>
        <taxon>50 kb inversion clade</taxon>
        <taxon>NPAAA clade</taxon>
        <taxon>indigoferoid/millettioid clade</taxon>
        <taxon>Phaseoleae</taxon>
        <taxon>Sphenostylis</taxon>
    </lineage>
</organism>
<evidence type="ECO:0000256" key="1">
    <source>
        <dbReference type="ARBA" id="ARBA00004123"/>
    </source>
</evidence>
<feature type="region of interest" description="Disordered" evidence="7">
    <location>
        <begin position="399"/>
        <end position="485"/>
    </location>
</feature>
<dbReference type="InterPro" id="IPR006447">
    <property type="entry name" value="Myb_dom_plants"/>
</dbReference>
<dbReference type="EMBL" id="OY731398">
    <property type="protein sequence ID" value="CAJ1899764.1"/>
    <property type="molecule type" value="Genomic_DNA"/>
</dbReference>
<dbReference type="InterPro" id="IPR009057">
    <property type="entry name" value="Homeodomain-like_sf"/>
</dbReference>
<comment type="subcellular location">
    <subcellularLocation>
        <location evidence="1">Nucleus</location>
    </subcellularLocation>
</comment>
<evidence type="ECO:0000256" key="4">
    <source>
        <dbReference type="ARBA" id="ARBA00023054"/>
    </source>
</evidence>
<dbReference type="NCBIfam" id="TIGR01557">
    <property type="entry name" value="myb_SHAQKYF"/>
    <property type="match status" value="1"/>
</dbReference>
<gene>
    <name evidence="9" type="ORF">AYBTSS11_LOCUS3134</name>
</gene>
<dbReference type="Gramene" id="rna-AYBTSS11_LOCUS3134">
    <property type="protein sequence ID" value="CAJ1899764.1"/>
    <property type="gene ID" value="gene-AYBTSS11_LOCUS3134"/>
</dbReference>
<evidence type="ECO:0000256" key="5">
    <source>
        <dbReference type="ARBA" id="ARBA00023163"/>
    </source>
</evidence>
<dbReference type="Gene3D" id="1.10.10.60">
    <property type="entry name" value="Homeodomain-like"/>
    <property type="match status" value="1"/>
</dbReference>
<dbReference type="FunFam" id="1.10.10.60:FF:000002">
    <property type="entry name" value="Myb family transcription factor"/>
    <property type="match status" value="1"/>
</dbReference>
<dbReference type="PANTHER" id="PTHR31499">
    <property type="entry name" value="MYB FAMILY TRANSCRIPTION FACTOR PHL11"/>
    <property type="match status" value="1"/>
</dbReference>
<sequence>MEARPTFSIERSNAKQHNNMGITEAFPSSLPVLPTPLEGTYPKLSNSQPPFVEKEPKPKSFTHSNHLASSGAVGHMFSSSPGYSTDLHHSSFSSQEKHPRNTHFISQSLSNMTSLPLSYSSNSEPIPSTTSTPYSNGNSVSWHTDSLPSFLDFPANTSIDNSQVESSACNIMATEEYSKRNDWQEWADQLISDDDPLTSNWNDLLSDNIQDLEPKVSNSSSQLPIGHQSQSHQQLIVSPGENRAGVGQSSSPNSVPSKPRMRWTPELHEAFVEAVNQLGGSERATPKGVLKLMKVEGLTIYHVKSHLQKYRTARYRPESSEGTAEKKLSPIEEMSSLDLKTGIEITEALRLQMEVQKRLHEQLEIQRNLQLRIEEQGRYLQMMFEKQCKSGVETFKASSSVIGSPSGVSSDAQNDSTAKTESETVKVDHCKSGPDQANGSTTVEESSSKVCEEQDAPECKASENPKQHASEDSGAQAPKRARTEE</sequence>
<evidence type="ECO:0000259" key="8">
    <source>
        <dbReference type="PROSITE" id="PS51294"/>
    </source>
</evidence>
<evidence type="ECO:0000256" key="2">
    <source>
        <dbReference type="ARBA" id="ARBA00006783"/>
    </source>
</evidence>
<evidence type="ECO:0000256" key="6">
    <source>
        <dbReference type="ARBA" id="ARBA00023242"/>
    </source>
</evidence>
<dbReference type="GO" id="GO:0005634">
    <property type="term" value="C:nucleus"/>
    <property type="evidence" value="ECO:0007669"/>
    <property type="project" value="UniProtKB-SubCell"/>
</dbReference>
<dbReference type="GO" id="GO:0003700">
    <property type="term" value="F:DNA-binding transcription factor activity"/>
    <property type="evidence" value="ECO:0007669"/>
    <property type="project" value="InterPro"/>
</dbReference>
<evidence type="ECO:0000313" key="10">
    <source>
        <dbReference type="Proteomes" id="UP001189624"/>
    </source>
</evidence>
<keyword evidence="5" id="KW-0804">Transcription</keyword>
<proteinExistence type="inferred from homology"/>
<keyword evidence="6" id="KW-0539">Nucleus</keyword>
<feature type="compositionally biased region" description="Polar residues" evidence="7">
    <location>
        <begin position="435"/>
        <end position="445"/>
    </location>
</feature>
<dbReference type="PROSITE" id="PS51294">
    <property type="entry name" value="HTH_MYB"/>
    <property type="match status" value="1"/>
</dbReference>
<dbReference type="SUPFAM" id="SSF46689">
    <property type="entry name" value="Homeodomain-like"/>
    <property type="match status" value="1"/>
</dbReference>
<dbReference type="InterPro" id="IPR046955">
    <property type="entry name" value="PHR1-like"/>
</dbReference>
<protein>
    <recommendedName>
        <fullName evidence="8">HTH myb-type domain-containing protein</fullName>
    </recommendedName>
</protein>
<feature type="region of interest" description="Disordered" evidence="7">
    <location>
        <begin position="1"/>
        <end position="67"/>
    </location>
</feature>
<feature type="compositionally biased region" description="Polar residues" evidence="7">
    <location>
        <begin position="247"/>
        <end position="256"/>
    </location>
</feature>
<evidence type="ECO:0000313" key="9">
    <source>
        <dbReference type="EMBL" id="CAJ1899764.1"/>
    </source>
</evidence>
<feature type="region of interest" description="Disordered" evidence="7">
    <location>
        <begin position="241"/>
        <end position="260"/>
    </location>
</feature>
<dbReference type="InterPro" id="IPR017930">
    <property type="entry name" value="Myb_dom"/>
</dbReference>
<feature type="compositionally biased region" description="Basic and acidic residues" evidence="7">
    <location>
        <begin position="446"/>
        <end position="471"/>
    </location>
</feature>
<evidence type="ECO:0000256" key="7">
    <source>
        <dbReference type="SAM" id="MobiDB-lite"/>
    </source>
</evidence>
<dbReference type="GO" id="GO:0003677">
    <property type="term" value="F:DNA binding"/>
    <property type="evidence" value="ECO:0007669"/>
    <property type="project" value="InterPro"/>
</dbReference>
<feature type="compositionally biased region" description="Low complexity" evidence="7">
    <location>
        <begin position="399"/>
        <end position="410"/>
    </location>
</feature>
<dbReference type="InterPro" id="IPR025756">
    <property type="entry name" value="Myb_CC_LHEQLE"/>
</dbReference>
<feature type="compositionally biased region" description="Polar residues" evidence="7">
    <location>
        <begin position="216"/>
        <end position="235"/>
    </location>
</feature>
<keyword evidence="3" id="KW-0805">Transcription regulation</keyword>
<evidence type="ECO:0000256" key="3">
    <source>
        <dbReference type="ARBA" id="ARBA00023015"/>
    </source>
</evidence>
<dbReference type="Pfam" id="PF14379">
    <property type="entry name" value="Myb_CC_LHEQLE"/>
    <property type="match status" value="1"/>
</dbReference>
<accession>A0AA86V317</accession>